<reference evidence="1" key="1">
    <citation type="submission" date="2018-02" db="EMBL/GenBank/DDBJ databases">
        <title>Rhizophora mucronata_Transcriptome.</title>
        <authorList>
            <person name="Meera S.P."/>
            <person name="Sreeshan A."/>
            <person name="Augustine A."/>
        </authorList>
    </citation>
    <scope>NUCLEOTIDE SEQUENCE</scope>
    <source>
        <tissue evidence="1">Leaf</tissue>
    </source>
</reference>
<dbReference type="EMBL" id="GGEC01077938">
    <property type="protein sequence ID" value="MBX58422.1"/>
    <property type="molecule type" value="Transcribed_RNA"/>
</dbReference>
<organism evidence="1">
    <name type="scientific">Rhizophora mucronata</name>
    <name type="common">Asiatic mangrove</name>
    <dbReference type="NCBI Taxonomy" id="61149"/>
    <lineage>
        <taxon>Eukaryota</taxon>
        <taxon>Viridiplantae</taxon>
        <taxon>Streptophyta</taxon>
        <taxon>Embryophyta</taxon>
        <taxon>Tracheophyta</taxon>
        <taxon>Spermatophyta</taxon>
        <taxon>Magnoliopsida</taxon>
        <taxon>eudicotyledons</taxon>
        <taxon>Gunneridae</taxon>
        <taxon>Pentapetalae</taxon>
        <taxon>rosids</taxon>
        <taxon>fabids</taxon>
        <taxon>Malpighiales</taxon>
        <taxon>Rhizophoraceae</taxon>
        <taxon>Rhizophora</taxon>
    </lineage>
</organism>
<proteinExistence type="predicted"/>
<sequence length="25" mass="2900">MSPVSIPSTLIFRTYPSVYIWSNKL</sequence>
<accession>A0A2P2PUJ3</accession>
<dbReference type="AlphaFoldDB" id="A0A2P2PUJ3"/>
<protein>
    <submittedName>
        <fullName evidence="1">Uncharacterized protein</fullName>
    </submittedName>
</protein>
<name>A0A2P2PUJ3_RHIMU</name>
<evidence type="ECO:0000313" key="1">
    <source>
        <dbReference type="EMBL" id="MBX58422.1"/>
    </source>
</evidence>